<evidence type="ECO:0000256" key="2">
    <source>
        <dbReference type="ARBA" id="ARBA00022692"/>
    </source>
</evidence>
<keyword evidence="10" id="KW-1185">Reference proteome</keyword>
<dbReference type="PANTHER" id="PTHR10924">
    <property type="entry name" value="MAJOR FACILITATOR SUPERFAMILY PROTEIN-RELATED"/>
    <property type="match status" value="1"/>
</dbReference>
<dbReference type="Proteomes" id="UP000594638">
    <property type="component" value="Unassembled WGS sequence"/>
</dbReference>
<dbReference type="InterPro" id="IPR049680">
    <property type="entry name" value="FLVCR1-2_SLC49-like"/>
</dbReference>
<comment type="subcellular location">
    <subcellularLocation>
        <location evidence="1">Membrane</location>
        <topology evidence="1">Multi-pass membrane protein</topology>
    </subcellularLocation>
</comment>
<gene>
    <name evidence="9" type="ORF">OLEA9_A045347</name>
</gene>
<evidence type="ECO:0000256" key="7">
    <source>
        <dbReference type="SAM" id="Phobius"/>
    </source>
</evidence>
<dbReference type="AlphaFoldDB" id="A0A8S0RDB2"/>
<accession>A0A8S0RDB2</accession>
<comment type="caution">
    <text evidence="9">The sequence shown here is derived from an EMBL/GenBank/DDBJ whole genome shotgun (WGS) entry which is preliminary data.</text>
</comment>
<keyword evidence="3 7" id="KW-1133">Transmembrane helix</keyword>
<feature type="transmembrane region" description="Helical" evidence="7">
    <location>
        <begin position="390"/>
        <end position="410"/>
    </location>
</feature>
<feature type="transmembrane region" description="Helical" evidence="7">
    <location>
        <begin position="461"/>
        <end position="481"/>
    </location>
</feature>
<dbReference type="GO" id="GO:0015232">
    <property type="term" value="F:heme transmembrane transporter activity"/>
    <property type="evidence" value="ECO:0007669"/>
    <property type="project" value="TreeGrafter"/>
</dbReference>
<dbReference type="GO" id="GO:0016020">
    <property type="term" value="C:membrane"/>
    <property type="evidence" value="ECO:0007669"/>
    <property type="project" value="UniProtKB-SubCell"/>
</dbReference>
<dbReference type="Pfam" id="PF07690">
    <property type="entry name" value="MFS_1"/>
    <property type="match status" value="1"/>
</dbReference>
<dbReference type="InterPro" id="IPR020846">
    <property type="entry name" value="MFS_dom"/>
</dbReference>
<feature type="transmembrane region" description="Helical" evidence="7">
    <location>
        <begin position="248"/>
        <end position="267"/>
    </location>
</feature>
<evidence type="ECO:0000256" key="5">
    <source>
        <dbReference type="ARBA" id="ARBA00044504"/>
    </source>
</evidence>
<dbReference type="Gene3D" id="1.20.1250.20">
    <property type="entry name" value="MFS general substrate transporter like domains"/>
    <property type="match status" value="2"/>
</dbReference>
<evidence type="ECO:0000259" key="8">
    <source>
        <dbReference type="PROSITE" id="PS50850"/>
    </source>
</evidence>
<dbReference type="OrthoDB" id="6412155at2759"/>
<evidence type="ECO:0000256" key="6">
    <source>
        <dbReference type="SAM" id="MobiDB-lite"/>
    </source>
</evidence>
<feature type="transmembrane region" description="Helical" evidence="7">
    <location>
        <begin position="172"/>
        <end position="194"/>
    </location>
</feature>
<dbReference type="SUPFAM" id="SSF103473">
    <property type="entry name" value="MFS general substrate transporter"/>
    <property type="match status" value="1"/>
</dbReference>
<feature type="transmembrane region" description="Helical" evidence="7">
    <location>
        <begin position="206"/>
        <end position="228"/>
    </location>
</feature>
<protein>
    <submittedName>
        <fullName evidence="9">Uncharacterized MFS-type transporter isoform X2</fullName>
    </submittedName>
</protein>
<feature type="region of interest" description="Disordered" evidence="6">
    <location>
        <begin position="1"/>
        <end position="37"/>
    </location>
</feature>
<feature type="transmembrane region" description="Helical" evidence="7">
    <location>
        <begin position="118"/>
        <end position="140"/>
    </location>
</feature>
<keyword evidence="4 7" id="KW-0472">Membrane</keyword>
<sequence>MTGEAKDAAGRAQAAAVAGDQREQSRSNGTNKYQAPVTARPVVLDKQMSLSLEEEVEDDSQAQELENLEAIAIKPTPKRYFILLMYGICSMEKSFQWINLSTITNKVALYYNVDNFAVNWTSVLFMITFIPLVLPTGWLIERIGLRRAVLIGSFGITLGAAIKCFACAEDRFYVVILGQVIVSLSEQFIFCIPARIASVWFPDHQVSLATGFGIFGNQFGIAMGFLIPQALLSGLETREEIGLGLWRLFLWTAIVAGVTLLVLLVFFDDHPRLAPGRARYNKILEEQMQREQMLSMWQETKVFGGQLAELARTWNSVYLVVAYGINVGTVYAIQTCLNQMIAGGSESAEQPQRPNANELVGTSGLIIIFSGMFGALFWGHLCDRTHRYMLINRILYLGAIGSILVFAVTLKVDHAGTKHADLYLYLASSLMGFMLIGYTVAGLDTIVELTYPIPEMVSTSVMNLSPQIFGIAITFLCSTIVDESGSDLANAFLISCLLVGLVFTFLISEHLKRQQVVNETKLREQQMIEPRV</sequence>
<feature type="compositionally biased region" description="Low complexity" evidence="6">
    <location>
        <begin position="10"/>
        <end position="19"/>
    </location>
</feature>
<feature type="transmembrane region" description="Helical" evidence="7">
    <location>
        <begin position="488"/>
        <end position="507"/>
    </location>
</feature>
<evidence type="ECO:0000313" key="9">
    <source>
        <dbReference type="EMBL" id="CAA2976873.1"/>
    </source>
</evidence>
<feature type="transmembrane region" description="Helical" evidence="7">
    <location>
        <begin position="359"/>
        <end position="378"/>
    </location>
</feature>
<evidence type="ECO:0000256" key="4">
    <source>
        <dbReference type="ARBA" id="ARBA00023136"/>
    </source>
</evidence>
<dbReference type="InterPro" id="IPR036259">
    <property type="entry name" value="MFS_trans_sf"/>
</dbReference>
<dbReference type="InterPro" id="IPR011701">
    <property type="entry name" value="MFS"/>
</dbReference>
<evidence type="ECO:0000256" key="3">
    <source>
        <dbReference type="ARBA" id="ARBA00022989"/>
    </source>
</evidence>
<dbReference type="PANTHER" id="PTHR10924:SF4">
    <property type="entry name" value="GH15861P"/>
    <property type="match status" value="1"/>
</dbReference>
<proteinExistence type="inferred from homology"/>
<keyword evidence="2 7" id="KW-0812">Transmembrane</keyword>
<comment type="similarity">
    <text evidence="5">Belongs to the major facilitator superfamily. Phosphate:H(+) symporter (TC 2.A.1.9) family.</text>
</comment>
<reference evidence="9 10" key="1">
    <citation type="submission" date="2019-12" db="EMBL/GenBank/DDBJ databases">
        <authorList>
            <person name="Alioto T."/>
            <person name="Alioto T."/>
            <person name="Gomez Garrido J."/>
        </authorList>
    </citation>
    <scope>NUCLEOTIDE SEQUENCE [LARGE SCALE GENOMIC DNA]</scope>
</reference>
<dbReference type="Gramene" id="OE9A045347T1">
    <property type="protein sequence ID" value="OE9A045347C1"/>
    <property type="gene ID" value="OE9A045347"/>
</dbReference>
<evidence type="ECO:0000313" key="10">
    <source>
        <dbReference type="Proteomes" id="UP000594638"/>
    </source>
</evidence>
<dbReference type="EMBL" id="CACTIH010002595">
    <property type="protein sequence ID" value="CAA2976873.1"/>
    <property type="molecule type" value="Genomic_DNA"/>
</dbReference>
<dbReference type="GO" id="GO:0020037">
    <property type="term" value="F:heme binding"/>
    <property type="evidence" value="ECO:0007669"/>
    <property type="project" value="TreeGrafter"/>
</dbReference>
<evidence type="ECO:0000256" key="1">
    <source>
        <dbReference type="ARBA" id="ARBA00004141"/>
    </source>
</evidence>
<feature type="domain" description="Major facilitator superfamily (MFS) profile" evidence="8">
    <location>
        <begin position="82"/>
        <end position="512"/>
    </location>
</feature>
<dbReference type="GO" id="GO:0097037">
    <property type="term" value="P:heme export"/>
    <property type="evidence" value="ECO:0007669"/>
    <property type="project" value="TreeGrafter"/>
</dbReference>
<feature type="transmembrane region" description="Helical" evidence="7">
    <location>
        <begin position="147"/>
        <end position="166"/>
    </location>
</feature>
<name>A0A8S0RDB2_OLEEU</name>
<dbReference type="PROSITE" id="PS50850">
    <property type="entry name" value="MFS"/>
    <property type="match status" value="1"/>
</dbReference>
<organism evidence="9 10">
    <name type="scientific">Olea europaea subsp. europaea</name>
    <dbReference type="NCBI Taxonomy" id="158383"/>
    <lineage>
        <taxon>Eukaryota</taxon>
        <taxon>Viridiplantae</taxon>
        <taxon>Streptophyta</taxon>
        <taxon>Embryophyta</taxon>
        <taxon>Tracheophyta</taxon>
        <taxon>Spermatophyta</taxon>
        <taxon>Magnoliopsida</taxon>
        <taxon>eudicotyledons</taxon>
        <taxon>Gunneridae</taxon>
        <taxon>Pentapetalae</taxon>
        <taxon>asterids</taxon>
        <taxon>lamiids</taxon>
        <taxon>Lamiales</taxon>
        <taxon>Oleaceae</taxon>
        <taxon>Oleeae</taxon>
        <taxon>Olea</taxon>
    </lineage>
</organism>
<feature type="transmembrane region" description="Helical" evidence="7">
    <location>
        <begin position="422"/>
        <end position="441"/>
    </location>
</feature>